<sequence>QGPSAFYPQGPSAFYSRGPAAFYSSGPAAFYSQEPSLFYSNGPAAFYSRGHSAFYPSPFNQQVSSDMSLNPEINAFRLSSQKLIGEKQITHDFKNYSSSDIKITQNSSKEPPSTEKMIHPSNKKQSLPEKQTAHFYQNQPDSKSTTLFAQH</sequence>
<comment type="caution">
    <text evidence="2">The sequence shown here is derived from an EMBL/GenBank/DDBJ whole genome shotgun (WGS) entry which is preliminary data.</text>
</comment>
<gene>
    <name evidence="2" type="ORF">NPIL_238001</name>
</gene>
<accession>A0A8X6KDN6</accession>
<organism evidence="2 3">
    <name type="scientific">Nephila pilipes</name>
    <name type="common">Giant wood spider</name>
    <name type="synonym">Nephila maculata</name>
    <dbReference type="NCBI Taxonomy" id="299642"/>
    <lineage>
        <taxon>Eukaryota</taxon>
        <taxon>Metazoa</taxon>
        <taxon>Ecdysozoa</taxon>
        <taxon>Arthropoda</taxon>
        <taxon>Chelicerata</taxon>
        <taxon>Arachnida</taxon>
        <taxon>Araneae</taxon>
        <taxon>Araneomorphae</taxon>
        <taxon>Entelegynae</taxon>
        <taxon>Araneoidea</taxon>
        <taxon>Nephilidae</taxon>
        <taxon>Nephila</taxon>
    </lineage>
</organism>
<reference evidence="2" key="1">
    <citation type="submission" date="2020-08" db="EMBL/GenBank/DDBJ databases">
        <title>Multicomponent nature underlies the extraordinary mechanical properties of spider dragline silk.</title>
        <authorList>
            <person name="Kono N."/>
            <person name="Nakamura H."/>
            <person name="Mori M."/>
            <person name="Yoshida Y."/>
            <person name="Ohtoshi R."/>
            <person name="Malay A.D."/>
            <person name="Moran D.A.P."/>
            <person name="Tomita M."/>
            <person name="Numata K."/>
            <person name="Arakawa K."/>
        </authorList>
    </citation>
    <scope>NUCLEOTIDE SEQUENCE</scope>
</reference>
<keyword evidence="3" id="KW-1185">Reference proteome</keyword>
<name>A0A8X6KDN6_NEPPI</name>
<evidence type="ECO:0000313" key="2">
    <source>
        <dbReference type="EMBL" id="GFS41863.1"/>
    </source>
</evidence>
<dbReference type="EMBL" id="BMAW01043941">
    <property type="protein sequence ID" value="GFS41863.1"/>
    <property type="molecule type" value="Genomic_DNA"/>
</dbReference>
<feature type="non-terminal residue" evidence="2">
    <location>
        <position position="1"/>
    </location>
</feature>
<dbReference type="AlphaFoldDB" id="A0A8X6KDN6"/>
<feature type="compositionally biased region" description="Polar residues" evidence="1">
    <location>
        <begin position="123"/>
        <end position="151"/>
    </location>
</feature>
<evidence type="ECO:0000313" key="3">
    <source>
        <dbReference type="Proteomes" id="UP000887013"/>
    </source>
</evidence>
<evidence type="ECO:0000256" key="1">
    <source>
        <dbReference type="SAM" id="MobiDB-lite"/>
    </source>
</evidence>
<proteinExistence type="predicted"/>
<protein>
    <submittedName>
        <fullName evidence="2">Uncharacterized protein</fullName>
    </submittedName>
</protein>
<feature type="region of interest" description="Disordered" evidence="1">
    <location>
        <begin position="100"/>
        <end position="151"/>
    </location>
</feature>
<feature type="compositionally biased region" description="Polar residues" evidence="1">
    <location>
        <begin position="100"/>
        <end position="111"/>
    </location>
</feature>
<dbReference type="Proteomes" id="UP000887013">
    <property type="component" value="Unassembled WGS sequence"/>
</dbReference>